<dbReference type="SMART" id="SM00829">
    <property type="entry name" value="PKS_ER"/>
    <property type="match status" value="1"/>
</dbReference>
<dbReference type="PANTHER" id="PTHR45348">
    <property type="entry name" value="HYPOTHETICAL OXIDOREDUCTASE (EUROFUNG)"/>
    <property type="match status" value="1"/>
</dbReference>
<dbReference type="SUPFAM" id="SSF51735">
    <property type="entry name" value="NAD(P)-binding Rossmann-fold domains"/>
    <property type="match status" value="1"/>
</dbReference>
<gene>
    <name evidence="2" type="ORF">EIP91_009724</name>
</gene>
<dbReference type="Pfam" id="PF00107">
    <property type="entry name" value="ADH_zinc_N"/>
    <property type="match status" value="1"/>
</dbReference>
<proteinExistence type="predicted"/>
<dbReference type="EMBL" id="RWJN01000562">
    <property type="protein sequence ID" value="TCD60664.1"/>
    <property type="molecule type" value="Genomic_DNA"/>
</dbReference>
<protein>
    <recommendedName>
        <fullName evidence="1">Enoyl reductase (ER) domain-containing protein</fullName>
    </recommendedName>
</protein>
<reference evidence="2 3" key="1">
    <citation type="submission" date="2018-11" db="EMBL/GenBank/DDBJ databases">
        <title>Genome assembly of Steccherinum ochraceum LE-BIN_3174, the white-rot fungus of the Steccherinaceae family (The Residual Polyporoid clade, Polyporales, Basidiomycota).</title>
        <authorList>
            <person name="Fedorova T.V."/>
            <person name="Glazunova O.A."/>
            <person name="Landesman E.O."/>
            <person name="Moiseenko K.V."/>
            <person name="Psurtseva N.V."/>
            <person name="Savinova O.S."/>
            <person name="Shakhova N.V."/>
            <person name="Tyazhelova T.V."/>
            <person name="Vasina D.V."/>
        </authorList>
    </citation>
    <scope>NUCLEOTIDE SEQUENCE [LARGE SCALE GENOMIC DNA]</scope>
    <source>
        <strain evidence="2 3">LE-BIN_3174</strain>
    </source>
</reference>
<comment type="caution">
    <text evidence="2">The sequence shown here is derived from an EMBL/GenBank/DDBJ whole genome shotgun (WGS) entry which is preliminary data.</text>
</comment>
<evidence type="ECO:0000313" key="2">
    <source>
        <dbReference type="EMBL" id="TCD60664.1"/>
    </source>
</evidence>
<dbReference type="InterPro" id="IPR013149">
    <property type="entry name" value="ADH-like_C"/>
</dbReference>
<dbReference type="Proteomes" id="UP000292702">
    <property type="component" value="Unassembled WGS sequence"/>
</dbReference>
<dbReference type="InterPro" id="IPR047122">
    <property type="entry name" value="Trans-enoyl_RdTase-like"/>
</dbReference>
<evidence type="ECO:0000259" key="1">
    <source>
        <dbReference type="SMART" id="SM00829"/>
    </source>
</evidence>
<dbReference type="InterPro" id="IPR011032">
    <property type="entry name" value="GroES-like_sf"/>
</dbReference>
<keyword evidence="3" id="KW-1185">Reference proteome</keyword>
<dbReference type="Gene3D" id="3.90.180.10">
    <property type="entry name" value="Medium-chain alcohol dehydrogenases, catalytic domain"/>
    <property type="match status" value="1"/>
</dbReference>
<name>A0A4R0RDY3_9APHY</name>
<accession>A0A4R0RDY3</accession>
<dbReference type="AlphaFoldDB" id="A0A4R0RDY3"/>
<dbReference type="Gene3D" id="3.40.50.720">
    <property type="entry name" value="NAD(P)-binding Rossmann-like Domain"/>
    <property type="match status" value="1"/>
</dbReference>
<dbReference type="CDD" id="cd08249">
    <property type="entry name" value="enoyl_reductase_like"/>
    <property type="match status" value="1"/>
</dbReference>
<dbReference type="OrthoDB" id="3233595at2759"/>
<dbReference type="InterPro" id="IPR013154">
    <property type="entry name" value="ADH-like_N"/>
</dbReference>
<dbReference type="STRING" id="92696.A0A4R0RDY3"/>
<evidence type="ECO:0000313" key="3">
    <source>
        <dbReference type="Proteomes" id="UP000292702"/>
    </source>
</evidence>
<sequence>MAAKNDTHTPTSSPSARLRTLMSQSNIPAQQYALAVLAKQGEWGVIVVDVDKPAPGEVLVRIESTGLNPLEWKVQTYGVQVTHYPAILGADPAGVVVEVGEGVSNLAVGDRVVFQGTYTNRLAAYKQYTVASAETVAKLPDNVSFDQAATIPIVAGASWAGLYGKKQQLGGAQLTPPWEEGGLGKYAGQPFLLFGGASSVGQIVIQLAKLSGFSPIIATASPHNAELLKSLGATHVVDRNLTADKLIETVKQITSEPIQIVYDSISQKATQNAGYDILAPGGTLIITTPRTIDEEKITEDKPVIRTYGSLHREQNRELGIQFYRHLPKYLESGALKLPSVEILPNGLNGIPQGLERLKKGQVSGYKLIARPQEATL</sequence>
<dbReference type="SUPFAM" id="SSF50129">
    <property type="entry name" value="GroES-like"/>
    <property type="match status" value="1"/>
</dbReference>
<dbReference type="InterPro" id="IPR036291">
    <property type="entry name" value="NAD(P)-bd_dom_sf"/>
</dbReference>
<dbReference type="Pfam" id="PF08240">
    <property type="entry name" value="ADH_N"/>
    <property type="match status" value="1"/>
</dbReference>
<feature type="domain" description="Enoyl reductase (ER)" evidence="1">
    <location>
        <begin position="41"/>
        <end position="369"/>
    </location>
</feature>
<dbReference type="InterPro" id="IPR020843">
    <property type="entry name" value="ER"/>
</dbReference>
<organism evidence="2 3">
    <name type="scientific">Steccherinum ochraceum</name>
    <dbReference type="NCBI Taxonomy" id="92696"/>
    <lineage>
        <taxon>Eukaryota</taxon>
        <taxon>Fungi</taxon>
        <taxon>Dikarya</taxon>
        <taxon>Basidiomycota</taxon>
        <taxon>Agaricomycotina</taxon>
        <taxon>Agaricomycetes</taxon>
        <taxon>Polyporales</taxon>
        <taxon>Steccherinaceae</taxon>
        <taxon>Steccherinum</taxon>
    </lineage>
</organism>
<dbReference type="PANTHER" id="PTHR45348:SF2">
    <property type="entry name" value="ZINC-TYPE ALCOHOL DEHYDROGENASE-LIKE PROTEIN C2E1P3.01"/>
    <property type="match status" value="1"/>
</dbReference>
<dbReference type="GO" id="GO:0016651">
    <property type="term" value="F:oxidoreductase activity, acting on NAD(P)H"/>
    <property type="evidence" value="ECO:0007669"/>
    <property type="project" value="InterPro"/>
</dbReference>